<sequence length="45" mass="5241">MAEEIFIYIDTYQKPIPSHDLKQCECILENEKVVSDIDADNVWPS</sequence>
<dbReference type="AlphaFoldDB" id="A0A0Q9YT50"/>
<dbReference type="RefSeq" id="WP_259565616.1">
    <property type="nucleotide sequence ID" value="NZ_LKAJ02000001.1"/>
</dbReference>
<dbReference type="STRING" id="295108.HT99x_02740"/>
<evidence type="ECO:0000313" key="1">
    <source>
        <dbReference type="EMBL" id="KRG19761.1"/>
    </source>
</evidence>
<evidence type="ECO:0000313" key="2">
    <source>
        <dbReference type="EMBL" id="MCS5710822.1"/>
    </source>
</evidence>
<comment type="caution">
    <text evidence="1">The sequence shown here is derived from an EMBL/GenBank/DDBJ whole genome shotgun (WGS) entry which is preliminary data.</text>
</comment>
<accession>A0A0Q9YT50</accession>
<gene>
    <name evidence="2" type="ORF">HT99x_005225</name>
    <name evidence="1" type="ORF">HT99x_02740</name>
</gene>
<organism evidence="1">
    <name type="scientific">Candidatus Berkiella aquae</name>
    <dbReference type="NCBI Taxonomy" id="295108"/>
    <lineage>
        <taxon>Bacteria</taxon>
        <taxon>Pseudomonadati</taxon>
        <taxon>Pseudomonadota</taxon>
        <taxon>Gammaproteobacteria</taxon>
        <taxon>Candidatus Berkiellales</taxon>
        <taxon>Candidatus Berkiellaceae</taxon>
        <taxon>Candidatus Berkiella</taxon>
    </lineage>
</organism>
<reference evidence="2" key="3">
    <citation type="submission" date="2021-06" db="EMBL/GenBank/DDBJ databases">
        <title>Genomic Description and Analysis of Intracellular Bacteria, Candidatus Berkiella cookevillensis and Candidatus Berkiella aquae.</title>
        <authorList>
            <person name="Kidane D.T."/>
            <person name="Mehari Y.T."/>
            <person name="Rice F.C."/>
            <person name="Arivett B.A."/>
            <person name="Farone A.L."/>
            <person name="Berk S.G."/>
            <person name="Farone M.B."/>
        </authorList>
    </citation>
    <scope>NUCLEOTIDE SEQUENCE</scope>
    <source>
        <strain evidence="2">HT99</strain>
    </source>
</reference>
<protein>
    <submittedName>
        <fullName evidence="1">Uncharacterized protein</fullName>
    </submittedName>
</protein>
<reference evidence="2" key="2">
    <citation type="journal article" date="2016" name="Genome Announc.">
        <title>Draft Genome Sequences of Two Novel Amoeba-Resistant Intranuclear Bacteria, 'Candidatus Berkiella cookevillensis' and 'Candidatus Berkiella aquae'.</title>
        <authorList>
            <person name="Mehari Y.T."/>
            <person name="Arivett B.A."/>
            <person name="Farone A.L."/>
            <person name="Gunderson J.H."/>
            <person name="Farone M.B."/>
        </authorList>
    </citation>
    <scope>NUCLEOTIDE SEQUENCE</scope>
    <source>
        <strain evidence="2">HT99</strain>
    </source>
</reference>
<dbReference type="Proteomes" id="UP000051497">
    <property type="component" value="Unassembled WGS sequence"/>
</dbReference>
<reference evidence="1" key="1">
    <citation type="submission" date="2015-09" db="EMBL/GenBank/DDBJ databases">
        <title>Draft Genome Sequences of Two Novel Amoeba-resistant Intranuclear Bacteria, Candidatus Berkiella cookevillensis and Candidatus Berkiella aquae.</title>
        <authorList>
            <person name="Mehari Y.T."/>
            <person name="Arivett B.A."/>
            <person name="Farone A.L."/>
            <person name="Gunderson J.H."/>
            <person name="Farone M.B."/>
        </authorList>
    </citation>
    <scope>NUCLEOTIDE SEQUENCE [LARGE SCALE GENOMIC DNA]</scope>
    <source>
        <strain evidence="1">HT99</strain>
    </source>
</reference>
<evidence type="ECO:0000313" key="3">
    <source>
        <dbReference type="Proteomes" id="UP000051497"/>
    </source>
</evidence>
<proteinExistence type="predicted"/>
<dbReference type="EMBL" id="LKAJ02000001">
    <property type="protein sequence ID" value="MCS5710822.1"/>
    <property type="molecule type" value="Genomic_DNA"/>
</dbReference>
<name>A0A0Q9YT50_9GAMM</name>
<keyword evidence="3" id="KW-1185">Reference proteome</keyword>
<dbReference type="EMBL" id="LKAJ01000015">
    <property type="protein sequence ID" value="KRG19761.1"/>
    <property type="molecule type" value="Genomic_DNA"/>
</dbReference>